<dbReference type="Gene3D" id="3.80.10.10">
    <property type="entry name" value="Ribonuclease Inhibitor"/>
    <property type="match status" value="1"/>
</dbReference>
<dbReference type="GO" id="GO:0034315">
    <property type="term" value="P:regulation of Arp2/3 complex-mediated actin nucleation"/>
    <property type="evidence" value="ECO:0007669"/>
    <property type="project" value="TreeGrafter"/>
</dbReference>
<evidence type="ECO:0000313" key="4">
    <source>
        <dbReference type="Proteomes" id="UP000007115"/>
    </source>
</evidence>
<dbReference type="InterPro" id="IPR057334">
    <property type="entry name" value="PH_2nd_LRR"/>
</dbReference>
<evidence type="ECO:0000313" key="3">
    <source>
        <dbReference type="EMBL" id="EHK24672.1"/>
    </source>
</evidence>
<dbReference type="InterPro" id="IPR001849">
    <property type="entry name" value="PH_domain"/>
</dbReference>
<feature type="domain" description="PH" evidence="2">
    <location>
        <begin position="120"/>
        <end position="251"/>
    </location>
</feature>
<dbReference type="Proteomes" id="UP000007115">
    <property type="component" value="Unassembled WGS sequence"/>
</dbReference>
<name>G9MMV4_HYPVG</name>
<dbReference type="HOGENOM" id="CLU_003789_1_0_1"/>
<dbReference type="OMA" id="CEDAPCF"/>
<dbReference type="PANTHER" id="PTHR24112">
    <property type="entry name" value="LEUCINE-RICH REPEAT, ISOFORM F-RELATED"/>
    <property type="match status" value="1"/>
</dbReference>
<feature type="compositionally biased region" description="Low complexity" evidence="1">
    <location>
        <begin position="98"/>
        <end position="114"/>
    </location>
</feature>
<feature type="compositionally biased region" description="Low complexity" evidence="1">
    <location>
        <begin position="53"/>
        <end position="72"/>
    </location>
</feature>
<dbReference type="GeneID" id="25792872"/>
<comment type="caution">
    <text evidence="3">The sequence shown here is derived from an EMBL/GenBank/DDBJ whole genome shotgun (WGS) entry which is preliminary data.</text>
</comment>
<dbReference type="GO" id="GO:0005886">
    <property type="term" value="C:plasma membrane"/>
    <property type="evidence" value="ECO:0007669"/>
    <property type="project" value="TreeGrafter"/>
</dbReference>
<dbReference type="InterPro" id="IPR032675">
    <property type="entry name" value="LRR_dom_sf"/>
</dbReference>
<sequence>MKPTKSSEKWKWRSSVASTTASLSPFHNAHSQVESPELVESKKSRTLSKAFRSISSSSLDSMSSGPSRSGSSQRKLSKTPSGSGSMIERLQRRVSRDSSVSTLPPESPSSPIEPHFASMEMIRYGWLKADSSLLKARSEYLVLADHSLVKFGSAEAARAIFPQLTQTEGHGRGVHSLHSISSKSASGEIRLDIPLRSIIAVFNEESSSSRFGIEIWWLSRAPKIASCKAHFYFALPKERDDWLADIQQAYKARLRKNPLQTTVPENVKVRINHTMHPAETSDDGASQSLIFPVAKRVVAAVQKGAAADESQDVIDTATYYLAIGPYLCYFIEILKADHSTPPGDLRLKTSAFGTVSLIRFQASVASNEQRFTMCFRLPFGRETRLVLASVHYRRVIEALTKIDRVLKPMWPQNLQHAIFEIKGLPAPLQLTSGNDLGGLEMSLQAYCVAFGVQIPSWSIEWYTPSEPAFRLMAPDDSEYSPLQLLAVFRALRYNSFFKALSFRDVDLSSLANRNDYSQFGDSVVYTSLSGVRIPDDYYQILLQAPILEQEMHALIFSSESIRYIDLTNTVGLQRPKRPQTGRGSINQSAMRKMSAEIIRPLSMLLKTQLSHCHGISMSGNPIGSSDVAELANVLGLDDVHMKKIELSNCGLGDVDLTKLWSGLAGQAETIECIDTSNNSGTVGFETITYTLRQLRNIKKLNISGNTRLVSEEPLFAERALNSWALQELDLSGIVLNATTVISLARYMESPMSQDLQVIRLNNCGLTGSQVAQLFFSMGKARHMTVHLNANRLDDGIESLCDAIASGYGPWSLFMQMIEFSYEISFVKLMRALTINKTIECLSLAGCATPDAVSSVACQAASELFAKNETIRFLDISGYDSKLDEGRLGREFSKSLSGMKHNKRIEHLRVRSQMLNINIGDLAEAISGNQTLHTLDCEGNDFNLSNFWHLVKRIEGNTTIRHFSAFSDAELARTIQKSAEVDVPVVAARRSSGLFNKLKPEKAPVNVEKPLLQRLGDEWDAAIAALNAVLERNQKTYNEKHGIGKTVVDPALETCEIEEGTFSVDFGGLASKEFESQMARGSSLRRGPSTSNHGSETLKVIVSAPYSGETSDETTMRPYSIVSSDAASIPTTDASSNSDAGMLTPSEMESPPEKEPGWTGASAAKETSNPVSEDSFLISDNEISLLMGKYQSYVGDPVGSIEEETRPLTRED</sequence>
<accession>G9MMV4</accession>
<organism evidence="3 4">
    <name type="scientific">Hypocrea virens (strain Gv29-8 / FGSC 10586)</name>
    <name type="common">Gliocladium virens</name>
    <name type="synonym">Trichoderma virens</name>
    <dbReference type="NCBI Taxonomy" id="413071"/>
    <lineage>
        <taxon>Eukaryota</taxon>
        <taxon>Fungi</taxon>
        <taxon>Dikarya</taxon>
        <taxon>Ascomycota</taxon>
        <taxon>Pezizomycotina</taxon>
        <taxon>Sordariomycetes</taxon>
        <taxon>Hypocreomycetidae</taxon>
        <taxon>Hypocreales</taxon>
        <taxon>Hypocreaceae</taxon>
        <taxon>Trichoderma</taxon>
    </lineage>
</organism>
<dbReference type="eggNOG" id="ENOG502RSHR">
    <property type="taxonomic scope" value="Eukaryota"/>
</dbReference>
<feature type="compositionally biased region" description="Polar residues" evidence="1">
    <location>
        <begin position="1120"/>
        <end position="1138"/>
    </location>
</feature>
<evidence type="ECO:0000259" key="2">
    <source>
        <dbReference type="PROSITE" id="PS50003"/>
    </source>
</evidence>
<reference evidence="3 4" key="1">
    <citation type="journal article" date="2011" name="Genome Biol.">
        <title>Comparative genome sequence analysis underscores mycoparasitism as the ancestral life style of Trichoderma.</title>
        <authorList>
            <person name="Kubicek C.P."/>
            <person name="Herrera-Estrella A."/>
            <person name="Seidl-Seiboth V."/>
            <person name="Martinez D.A."/>
            <person name="Druzhinina I.S."/>
            <person name="Thon M."/>
            <person name="Zeilinger S."/>
            <person name="Casas-Flores S."/>
            <person name="Horwitz B.A."/>
            <person name="Mukherjee P.K."/>
            <person name="Mukherjee M."/>
            <person name="Kredics L."/>
            <person name="Alcaraz L.D."/>
            <person name="Aerts A."/>
            <person name="Antal Z."/>
            <person name="Atanasova L."/>
            <person name="Cervantes-Badillo M.G."/>
            <person name="Challacombe J."/>
            <person name="Chertkov O."/>
            <person name="McCluskey K."/>
            <person name="Coulpier F."/>
            <person name="Deshpande N."/>
            <person name="von Doehren H."/>
            <person name="Ebbole D.J."/>
            <person name="Esquivel-Naranjo E.U."/>
            <person name="Fekete E."/>
            <person name="Flipphi M."/>
            <person name="Glaser F."/>
            <person name="Gomez-Rodriguez E.Y."/>
            <person name="Gruber S."/>
            <person name="Han C."/>
            <person name="Henrissat B."/>
            <person name="Hermosa R."/>
            <person name="Hernandez-Onate M."/>
            <person name="Karaffa L."/>
            <person name="Kosti I."/>
            <person name="Le Crom S."/>
            <person name="Lindquist E."/>
            <person name="Lucas S."/>
            <person name="Luebeck M."/>
            <person name="Luebeck P.S."/>
            <person name="Margeot A."/>
            <person name="Metz B."/>
            <person name="Misra M."/>
            <person name="Nevalainen H."/>
            <person name="Omann M."/>
            <person name="Packer N."/>
            <person name="Perrone G."/>
            <person name="Uresti-Rivera E.E."/>
            <person name="Salamov A."/>
            <person name="Schmoll M."/>
            <person name="Seiboth B."/>
            <person name="Shapiro H."/>
            <person name="Sukno S."/>
            <person name="Tamayo-Ramos J.A."/>
            <person name="Tisch D."/>
            <person name="Wiest A."/>
            <person name="Wilkinson H.H."/>
            <person name="Zhang M."/>
            <person name="Coutinho P.M."/>
            <person name="Kenerley C.M."/>
            <person name="Monte E."/>
            <person name="Baker S.E."/>
            <person name="Grigoriev I.V."/>
        </authorList>
    </citation>
    <scope>NUCLEOTIDE SEQUENCE [LARGE SCALE GENOMIC DNA]</scope>
    <source>
        <strain evidence="4">Gv29-8 / FGSC 10586</strain>
    </source>
</reference>
<dbReference type="SUPFAM" id="SSF52047">
    <property type="entry name" value="RNI-like"/>
    <property type="match status" value="1"/>
</dbReference>
<dbReference type="VEuPathDB" id="FungiDB:TRIVIDRAFT_30376"/>
<dbReference type="STRING" id="413071.G9MMV4"/>
<dbReference type="Pfam" id="PF25353">
    <property type="entry name" value="PH_2nd_LRR"/>
    <property type="match status" value="1"/>
</dbReference>
<gene>
    <name evidence="3" type="ORF">TRIVIDRAFT_30376</name>
</gene>
<dbReference type="InterPro" id="IPR051279">
    <property type="entry name" value="PP1-Reg/Actin-Interact_Protein"/>
</dbReference>
<dbReference type="InParanoid" id="G9MMV4"/>
<feature type="compositionally biased region" description="Polar residues" evidence="1">
    <location>
        <begin position="21"/>
        <end position="34"/>
    </location>
</feature>
<dbReference type="OrthoDB" id="120976at2759"/>
<dbReference type="PANTHER" id="PTHR24112:SF66">
    <property type="entry name" value="LEUCINE-RICH REPEAT, ISOFORM F"/>
    <property type="match status" value="1"/>
</dbReference>
<dbReference type="RefSeq" id="XP_013958876.1">
    <property type="nucleotide sequence ID" value="XM_014103401.1"/>
</dbReference>
<dbReference type="AlphaFoldDB" id="G9MMV4"/>
<evidence type="ECO:0000256" key="1">
    <source>
        <dbReference type="SAM" id="MobiDB-lite"/>
    </source>
</evidence>
<feature type="region of interest" description="Disordered" evidence="1">
    <location>
        <begin position="1076"/>
        <end position="1175"/>
    </location>
</feature>
<feature type="region of interest" description="Disordered" evidence="1">
    <location>
        <begin position="21"/>
        <end position="114"/>
    </location>
</feature>
<dbReference type="EMBL" id="ABDF02000004">
    <property type="protein sequence ID" value="EHK24672.1"/>
    <property type="molecule type" value="Genomic_DNA"/>
</dbReference>
<dbReference type="PROSITE" id="PS50003">
    <property type="entry name" value="PH_DOMAIN"/>
    <property type="match status" value="1"/>
</dbReference>
<proteinExistence type="predicted"/>
<protein>
    <recommendedName>
        <fullName evidence="2">PH domain-containing protein</fullName>
    </recommendedName>
</protein>
<keyword evidence="4" id="KW-1185">Reference proteome</keyword>